<sequence length="261" mass="27278">MAGAGGGDDVSVTVGLICAIEPERAHLARELNQARSDVVAHARFDAGLLDGHEVVLVGAGMGKVNAAVVATLLADRFGCRAIAFSGVAGGLDPALGIGDIVIGDRAVQHDAGVIEPDGLTHYQAGHVPFINPTDCFGHDLDPALRARVHDRLEGYALPAISRRAGGRDEPPRITYGTVLTGDQFLHDESARRRLHAELGGSAVDMEGAAVAQVCEGFGIPWLLVRALSDLAGRESRFDFAAFVDEVAAGSAAILRRLLPVL</sequence>
<dbReference type="EC" id="3.2.2.9" evidence="1"/>
<organism evidence="1 2">
    <name type="scientific">Mycolicibacterium parafortuitum</name>
    <name type="common">Mycobacterium parafortuitum</name>
    <dbReference type="NCBI Taxonomy" id="39692"/>
    <lineage>
        <taxon>Bacteria</taxon>
        <taxon>Bacillati</taxon>
        <taxon>Actinomycetota</taxon>
        <taxon>Actinomycetes</taxon>
        <taxon>Mycobacteriales</taxon>
        <taxon>Mycobacteriaceae</taxon>
        <taxon>Mycolicibacterium</taxon>
    </lineage>
</organism>
<reference evidence="1 2" key="1">
    <citation type="journal article" date="2021" name="Chemosphere">
        <title>Bioballs carrying a syntrophic Rhodococcus and Mycolicibacterium consortium for simultaneous sorption and biodegradation of fuel oil in contaminated freshwater.</title>
        <authorList>
            <person name="Naloka K."/>
            <person name="Polrit D."/>
            <person name="Muangchinda C."/>
            <person name="Thoetkiattikul H."/>
            <person name="Pinyakong O."/>
        </authorList>
    </citation>
    <scope>NUCLEOTIDE SEQUENCE [LARGE SCALE GENOMIC DNA]</scope>
    <source>
        <strain evidence="1 2">J101</strain>
    </source>
</reference>
<keyword evidence="1" id="KW-0326">Glycosidase</keyword>
<dbReference type="EMBL" id="JAOXLN010000036">
    <property type="protein sequence ID" value="MDZ5088625.1"/>
    <property type="molecule type" value="Genomic_DNA"/>
</dbReference>
<proteinExistence type="predicted"/>
<evidence type="ECO:0000313" key="1">
    <source>
        <dbReference type="EMBL" id="MDZ5088625.1"/>
    </source>
</evidence>
<accession>A0ACC6MNZ2</accession>
<keyword evidence="1" id="KW-0378">Hydrolase</keyword>
<name>A0ACC6MNZ2_MYCPF</name>
<comment type="caution">
    <text evidence="1">The sequence shown here is derived from an EMBL/GenBank/DDBJ whole genome shotgun (WGS) entry which is preliminary data.</text>
</comment>
<evidence type="ECO:0000313" key="2">
    <source>
        <dbReference type="Proteomes" id="UP001289645"/>
    </source>
</evidence>
<gene>
    <name evidence="1" type="ORF">OHX15_24795</name>
</gene>
<dbReference type="Proteomes" id="UP001289645">
    <property type="component" value="Unassembled WGS sequence"/>
</dbReference>
<protein>
    <submittedName>
        <fullName evidence="1">5'-methylthioadenosine/adenosylhomocysteine nucleosidase</fullName>
        <ecNumber evidence="1">3.2.2.9</ecNumber>
    </submittedName>
</protein>
<keyword evidence="2" id="KW-1185">Reference proteome</keyword>